<protein>
    <submittedName>
        <fullName evidence="1">Uncharacterized protein</fullName>
    </submittedName>
</protein>
<reference evidence="1" key="1">
    <citation type="journal article" date="2015" name="Nature">
        <title>Complex archaea that bridge the gap between prokaryotes and eukaryotes.</title>
        <authorList>
            <person name="Spang A."/>
            <person name="Saw J.H."/>
            <person name="Jorgensen S.L."/>
            <person name="Zaremba-Niedzwiedzka K."/>
            <person name="Martijn J."/>
            <person name="Lind A.E."/>
            <person name="van Eijk R."/>
            <person name="Schleper C."/>
            <person name="Guy L."/>
            <person name="Ettema T.J."/>
        </authorList>
    </citation>
    <scope>NUCLEOTIDE SEQUENCE</scope>
</reference>
<dbReference type="AlphaFoldDB" id="A0A0F8WUM9"/>
<gene>
    <name evidence="1" type="ORF">LCGC14_3108090</name>
</gene>
<accession>A0A0F8WUM9</accession>
<organism evidence="1">
    <name type="scientific">marine sediment metagenome</name>
    <dbReference type="NCBI Taxonomy" id="412755"/>
    <lineage>
        <taxon>unclassified sequences</taxon>
        <taxon>metagenomes</taxon>
        <taxon>ecological metagenomes</taxon>
    </lineage>
</organism>
<dbReference type="EMBL" id="LAZR01067181">
    <property type="protein sequence ID" value="KKK52120.1"/>
    <property type="molecule type" value="Genomic_DNA"/>
</dbReference>
<comment type="caution">
    <text evidence="1">The sequence shown here is derived from an EMBL/GenBank/DDBJ whole genome shotgun (WGS) entry which is preliminary data.</text>
</comment>
<proteinExistence type="predicted"/>
<sequence length="81" mass="9200">MVLGTIIRVGIKVLVKVGKKTGKYVGPIVAAEVARRLKNREATLQRKLAKLEKMKKKGKITHTEYVAMRKKLVERFPVEDI</sequence>
<evidence type="ECO:0000313" key="1">
    <source>
        <dbReference type="EMBL" id="KKK52120.1"/>
    </source>
</evidence>
<name>A0A0F8WUM9_9ZZZZ</name>